<gene>
    <name evidence="1" type="ORF">E8L99_16735</name>
</gene>
<dbReference type="RefSeq" id="WP_137100614.1">
    <property type="nucleotide sequence ID" value="NZ_CP039865.1"/>
</dbReference>
<evidence type="ECO:0000313" key="1">
    <source>
        <dbReference type="EMBL" id="QCK87285.1"/>
    </source>
</evidence>
<dbReference type="KEGG" id="paqt:E8L99_16735"/>
<evidence type="ECO:0000313" key="2">
    <source>
        <dbReference type="Proteomes" id="UP000298588"/>
    </source>
</evidence>
<dbReference type="EMBL" id="CP039865">
    <property type="protein sequence ID" value="QCK87285.1"/>
    <property type="molecule type" value="Genomic_DNA"/>
</dbReference>
<dbReference type="Proteomes" id="UP000298588">
    <property type="component" value="Chromosome"/>
</dbReference>
<sequence>MADAQSLLPIPDRFRMPAEVGADEMVALLGRLMPQSDSEAFSALRKSFPWAPLCERVAAISRWRKP</sequence>
<dbReference type="AlphaFoldDB" id="A0A4D7QJM1"/>
<accession>A0A4D7QJM1</accession>
<proteinExistence type="predicted"/>
<dbReference type="OrthoDB" id="8454422at2"/>
<keyword evidence="2" id="KW-1185">Reference proteome</keyword>
<protein>
    <submittedName>
        <fullName evidence="1">Uncharacterized protein</fullName>
    </submittedName>
</protein>
<reference evidence="1 2" key="1">
    <citation type="submission" date="2019-04" db="EMBL/GenBank/DDBJ databases">
        <title>Phreatobacter aquaticus sp. nov.</title>
        <authorList>
            <person name="Choi A."/>
            <person name="Baek K."/>
        </authorList>
    </citation>
    <scope>NUCLEOTIDE SEQUENCE [LARGE SCALE GENOMIC DNA]</scope>
    <source>
        <strain evidence="1 2">NMCR1094</strain>
    </source>
</reference>
<organism evidence="1 2">
    <name type="scientific">Phreatobacter aquaticus</name>
    <dbReference type="NCBI Taxonomy" id="2570229"/>
    <lineage>
        <taxon>Bacteria</taxon>
        <taxon>Pseudomonadati</taxon>
        <taxon>Pseudomonadota</taxon>
        <taxon>Alphaproteobacteria</taxon>
        <taxon>Hyphomicrobiales</taxon>
        <taxon>Phreatobacteraceae</taxon>
        <taxon>Phreatobacter</taxon>
    </lineage>
</organism>
<name>A0A4D7QJM1_9HYPH</name>